<evidence type="ECO:0000313" key="7">
    <source>
        <dbReference type="Proteomes" id="UP000198983"/>
    </source>
</evidence>
<dbReference type="InterPro" id="IPR036388">
    <property type="entry name" value="WH-like_DNA-bd_sf"/>
</dbReference>
<reference evidence="6 7" key="1">
    <citation type="submission" date="2016-10" db="EMBL/GenBank/DDBJ databases">
        <authorList>
            <person name="de Groot N.N."/>
        </authorList>
    </citation>
    <scope>NUCLEOTIDE SEQUENCE [LARGE SCALE GENOMIC DNA]</scope>
    <source>
        <strain evidence="6 7">DSM 22024</strain>
    </source>
</reference>
<sequence length="186" mass="19774">MRIPDRVATVHAPDSPPADPAAHSADDPVDAPADDTAEQIAALLEGLVRRQRRAGRGSLEALGVEVTQGQMRVLRILGHAGKPLRISELANQLGIVPRSATSVVDDLEEAGLVARKPDPDDRRATLVGLTSAGGQVLARIRRSRRDAMVAMVERLDADERADLLRLLARLAEGDGCADRPATAGNH</sequence>
<dbReference type="GO" id="GO:0003677">
    <property type="term" value="F:DNA binding"/>
    <property type="evidence" value="ECO:0007669"/>
    <property type="project" value="UniProtKB-KW"/>
</dbReference>
<proteinExistence type="predicted"/>
<dbReference type="SMART" id="SM00347">
    <property type="entry name" value="HTH_MARR"/>
    <property type="match status" value="1"/>
</dbReference>
<dbReference type="EMBL" id="LT629732">
    <property type="protein sequence ID" value="SDS69402.1"/>
    <property type="molecule type" value="Genomic_DNA"/>
</dbReference>
<dbReference type="PANTHER" id="PTHR33164:SF57">
    <property type="entry name" value="MARR-FAMILY TRANSCRIPTIONAL REGULATOR"/>
    <property type="match status" value="1"/>
</dbReference>
<dbReference type="STRING" id="117157.SAMN04489717_3549"/>
<dbReference type="GO" id="GO:0006950">
    <property type="term" value="P:response to stress"/>
    <property type="evidence" value="ECO:0007669"/>
    <property type="project" value="TreeGrafter"/>
</dbReference>
<dbReference type="InterPro" id="IPR036390">
    <property type="entry name" value="WH_DNA-bd_sf"/>
</dbReference>
<feature type="region of interest" description="Disordered" evidence="4">
    <location>
        <begin position="1"/>
        <end position="35"/>
    </location>
</feature>
<evidence type="ECO:0000256" key="2">
    <source>
        <dbReference type="ARBA" id="ARBA00023125"/>
    </source>
</evidence>
<feature type="domain" description="HTH marR-type" evidence="5">
    <location>
        <begin position="37"/>
        <end position="172"/>
    </location>
</feature>
<dbReference type="Proteomes" id="UP000198983">
    <property type="component" value="Chromosome I"/>
</dbReference>
<keyword evidence="1" id="KW-0805">Transcription regulation</keyword>
<dbReference type="Gene3D" id="1.10.10.10">
    <property type="entry name" value="Winged helix-like DNA-binding domain superfamily/Winged helix DNA-binding domain"/>
    <property type="match status" value="1"/>
</dbReference>
<organism evidence="6 7">
    <name type="scientific">Actinopolymorpha singaporensis</name>
    <dbReference type="NCBI Taxonomy" id="117157"/>
    <lineage>
        <taxon>Bacteria</taxon>
        <taxon>Bacillati</taxon>
        <taxon>Actinomycetota</taxon>
        <taxon>Actinomycetes</taxon>
        <taxon>Propionibacteriales</taxon>
        <taxon>Actinopolymorphaceae</taxon>
        <taxon>Actinopolymorpha</taxon>
    </lineage>
</organism>
<dbReference type="PROSITE" id="PS01117">
    <property type="entry name" value="HTH_MARR_1"/>
    <property type="match status" value="1"/>
</dbReference>
<dbReference type="AlphaFoldDB" id="A0A1H1UA58"/>
<accession>A0A1H1UA58</accession>
<dbReference type="InterPro" id="IPR039422">
    <property type="entry name" value="MarR/SlyA-like"/>
</dbReference>
<dbReference type="GO" id="GO:0003700">
    <property type="term" value="F:DNA-binding transcription factor activity"/>
    <property type="evidence" value="ECO:0007669"/>
    <property type="project" value="InterPro"/>
</dbReference>
<dbReference type="PRINTS" id="PR00598">
    <property type="entry name" value="HTHMARR"/>
</dbReference>
<name>A0A1H1UA58_9ACTN</name>
<dbReference type="Pfam" id="PF01047">
    <property type="entry name" value="MarR"/>
    <property type="match status" value="1"/>
</dbReference>
<evidence type="ECO:0000256" key="1">
    <source>
        <dbReference type="ARBA" id="ARBA00023015"/>
    </source>
</evidence>
<evidence type="ECO:0000313" key="6">
    <source>
        <dbReference type="EMBL" id="SDS69402.1"/>
    </source>
</evidence>
<dbReference type="InterPro" id="IPR000835">
    <property type="entry name" value="HTH_MarR-typ"/>
</dbReference>
<keyword evidence="7" id="KW-1185">Reference proteome</keyword>
<gene>
    <name evidence="6" type="ORF">SAMN04489717_3549</name>
</gene>
<evidence type="ECO:0000256" key="3">
    <source>
        <dbReference type="ARBA" id="ARBA00023163"/>
    </source>
</evidence>
<keyword evidence="2 6" id="KW-0238">DNA-binding</keyword>
<evidence type="ECO:0000256" key="4">
    <source>
        <dbReference type="SAM" id="MobiDB-lite"/>
    </source>
</evidence>
<dbReference type="InterPro" id="IPR023187">
    <property type="entry name" value="Tscrpt_reg_MarR-type_CS"/>
</dbReference>
<dbReference type="SUPFAM" id="SSF46785">
    <property type="entry name" value="Winged helix' DNA-binding domain"/>
    <property type="match status" value="1"/>
</dbReference>
<dbReference type="PROSITE" id="PS50995">
    <property type="entry name" value="HTH_MARR_2"/>
    <property type="match status" value="1"/>
</dbReference>
<protein>
    <submittedName>
        <fullName evidence="6">DNA-binding transcriptional regulator, MarR family</fullName>
    </submittedName>
</protein>
<dbReference type="PANTHER" id="PTHR33164">
    <property type="entry name" value="TRANSCRIPTIONAL REGULATOR, MARR FAMILY"/>
    <property type="match status" value="1"/>
</dbReference>
<keyword evidence="3" id="KW-0804">Transcription</keyword>
<evidence type="ECO:0000259" key="5">
    <source>
        <dbReference type="PROSITE" id="PS50995"/>
    </source>
</evidence>